<dbReference type="Gene3D" id="3.30.450.30">
    <property type="entry name" value="Dynein light chain 2a, cytoplasmic"/>
    <property type="match status" value="1"/>
</dbReference>
<evidence type="ECO:0000313" key="1">
    <source>
        <dbReference type="EMBL" id="MCT8337686.1"/>
    </source>
</evidence>
<gene>
    <name evidence="1" type="ORF">FKB36_09375</name>
</gene>
<proteinExistence type="predicted"/>
<accession>A0A9E4ZPU6</accession>
<dbReference type="AlphaFoldDB" id="A0A9E4ZPU6"/>
<dbReference type="Proteomes" id="UP001065682">
    <property type="component" value="Unassembled WGS sequence"/>
</dbReference>
<dbReference type="RefSeq" id="WP_261597794.1">
    <property type="nucleotide sequence ID" value="NZ_VHLL01000005.1"/>
</dbReference>
<sequence length="242" mass="26439">MTDELPDGTAIGEMQAPLPWIFSHTTRFSGVVRIRMQDGEGFMLVQKGEPLAAQFMHPLKSLSGGSALKYFGSQPILDFGLFRYEPREMQEALTVSAEMQALLQPEIAENERQEDNAAETADREDAVAAVASCEEESDSFGALLRQPGVTAVACFADGLCTSSVGKIDADYTVAFAEELLRWVRRLQPAVPSNGALVQMTLFYRGGNIVVAPCGDEHLCIVTRPEVQLGQVRRMIREIQGGV</sequence>
<protein>
    <submittedName>
        <fullName evidence="1">Roadblock/LC7 domain-containing protein</fullName>
    </submittedName>
</protein>
<dbReference type="SUPFAM" id="SSF103196">
    <property type="entry name" value="Roadblock/LC7 domain"/>
    <property type="match status" value="1"/>
</dbReference>
<comment type="caution">
    <text evidence="1">The sequence shown here is derived from an EMBL/GenBank/DDBJ whole genome shotgun (WGS) entry which is preliminary data.</text>
</comment>
<dbReference type="EMBL" id="VHLL01000005">
    <property type="protein sequence ID" value="MCT8337686.1"/>
    <property type="molecule type" value="Genomic_DNA"/>
</dbReference>
<organism evidence="1 2">
    <name type="scientific">Methanoculleus formosensis</name>
    <dbReference type="NCBI Taxonomy" id="2590886"/>
    <lineage>
        <taxon>Archaea</taxon>
        <taxon>Methanobacteriati</taxon>
        <taxon>Methanobacteriota</taxon>
        <taxon>Stenosarchaea group</taxon>
        <taxon>Methanomicrobia</taxon>
        <taxon>Methanomicrobiales</taxon>
        <taxon>Methanomicrobiaceae</taxon>
        <taxon>Methanoculleus</taxon>
    </lineage>
</organism>
<reference evidence="1" key="1">
    <citation type="submission" date="2019-06" db="EMBL/GenBank/DDBJ databases">
        <title>Methanoculleus strain from Tamsui River, Taipei, Taiwan.</title>
        <authorList>
            <person name="You Y.-T."/>
            <person name="Chen S.-C."/>
            <person name="Lai S.-J."/>
            <person name="Lee Y.-C."/>
            <person name="Lai M.-C."/>
        </authorList>
    </citation>
    <scope>NUCLEOTIDE SEQUENCE</scope>
    <source>
        <strain evidence="1">Afa-1</strain>
    </source>
</reference>
<evidence type="ECO:0000313" key="2">
    <source>
        <dbReference type="Proteomes" id="UP001065682"/>
    </source>
</evidence>
<name>A0A9E4ZPU6_9EURY</name>
<keyword evidence="2" id="KW-1185">Reference proteome</keyword>